<dbReference type="PROSITE" id="PS51294">
    <property type="entry name" value="HTH_MYB"/>
    <property type="match status" value="2"/>
</dbReference>
<dbReference type="InterPro" id="IPR050560">
    <property type="entry name" value="MYB_TF"/>
</dbReference>
<evidence type="ECO:0000256" key="1">
    <source>
        <dbReference type="ARBA" id="ARBA00004123"/>
    </source>
</evidence>
<dbReference type="PANTHER" id="PTHR45614:SF295">
    <property type="entry name" value="SUCROSE RESPONSIVE ELEMENT BINDING PROTEIN"/>
    <property type="match status" value="1"/>
</dbReference>
<evidence type="ECO:0000256" key="2">
    <source>
        <dbReference type="ARBA" id="ARBA00023242"/>
    </source>
</evidence>
<evidence type="ECO:0000313" key="5">
    <source>
        <dbReference type="EMBL" id="GJT27933.1"/>
    </source>
</evidence>
<evidence type="ECO:0000313" key="6">
    <source>
        <dbReference type="Proteomes" id="UP001151760"/>
    </source>
</evidence>
<comment type="subcellular location">
    <subcellularLocation>
        <location evidence="1">Nucleus</location>
    </subcellularLocation>
</comment>
<feature type="domain" description="Myb-like" evidence="3">
    <location>
        <begin position="55"/>
        <end position="105"/>
    </location>
</feature>
<evidence type="ECO:0000259" key="4">
    <source>
        <dbReference type="PROSITE" id="PS51294"/>
    </source>
</evidence>
<dbReference type="Proteomes" id="UP001151760">
    <property type="component" value="Unassembled WGS sequence"/>
</dbReference>
<reference evidence="5" key="2">
    <citation type="submission" date="2022-01" db="EMBL/GenBank/DDBJ databases">
        <authorList>
            <person name="Yamashiro T."/>
            <person name="Shiraishi A."/>
            <person name="Satake H."/>
            <person name="Nakayama K."/>
        </authorList>
    </citation>
    <scope>NUCLEOTIDE SEQUENCE</scope>
</reference>
<protein>
    <submittedName>
        <fullName evidence="5">Transcription factor MYB44-like protein</fullName>
    </submittedName>
</protein>
<feature type="domain" description="HTH myb-type" evidence="4">
    <location>
        <begin position="3"/>
        <end position="58"/>
    </location>
</feature>
<sequence>MVDMDRIKGPWSPEEDDMLQKLVQKHGPRNWSLISRSITGRTGKSCRLRWCNQLSPQVEHRPFSKEEDQMIVKAHAQYGNKWATIARMLNGRTDNAIKNHWNSTLKRKCSSMGNDDFSFLDGHDLVNYQPPLKRAASMEAGTSVYTRSDTGMFDLNSPASSSEEPGIDICTPSDAKISFNLNDPTSSVGSNLSDSSQVVTNDPLTSLSLSLSTESPLLAQPPQVAAMQCVANNGFSKSELVAVMQEMIKSEVKNYVNGIMKNGQCLQGEVAISNAVINRPAVTSNWAVCCTLNPPVLPPILPEGVKVPADFRFGSSGLLELALEMKSKSDALLTKASYLKTTNNLEPLIKTTDFLDALSVDAMFVSCRFFDVAEESSFLVVIFSSFHGLNQAWTFLSSVRAKIGKSSRVQKLDLHRNTTAQHAATDALAEENKRAARRTR</sequence>
<dbReference type="CDD" id="cd00167">
    <property type="entry name" value="SANT"/>
    <property type="match status" value="2"/>
</dbReference>
<accession>A0ABQ5CNK7</accession>
<reference evidence="5" key="1">
    <citation type="journal article" date="2022" name="Int. J. Mol. Sci.">
        <title>Draft Genome of Tanacetum Coccineum: Genomic Comparison of Closely Related Tanacetum-Family Plants.</title>
        <authorList>
            <person name="Yamashiro T."/>
            <person name="Shiraishi A."/>
            <person name="Nakayama K."/>
            <person name="Satake H."/>
        </authorList>
    </citation>
    <scope>NUCLEOTIDE SEQUENCE</scope>
</reference>
<dbReference type="EMBL" id="BQNB010014420">
    <property type="protein sequence ID" value="GJT27933.1"/>
    <property type="molecule type" value="Genomic_DNA"/>
</dbReference>
<dbReference type="InterPro" id="IPR017930">
    <property type="entry name" value="Myb_dom"/>
</dbReference>
<dbReference type="PROSITE" id="PS50090">
    <property type="entry name" value="MYB_LIKE"/>
    <property type="match status" value="2"/>
</dbReference>
<name>A0ABQ5CNK7_9ASTR</name>
<gene>
    <name evidence="5" type="ORF">Tco_0908208</name>
</gene>
<dbReference type="Gene3D" id="1.10.10.60">
    <property type="entry name" value="Homeodomain-like"/>
    <property type="match status" value="2"/>
</dbReference>
<dbReference type="Pfam" id="PF13921">
    <property type="entry name" value="Myb_DNA-bind_6"/>
    <property type="match status" value="1"/>
</dbReference>
<feature type="domain" description="Myb-like" evidence="3">
    <location>
        <begin position="3"/>
        <end position="54"/>
    </location>
</feature>
<comment type="caution">
    <text evidence="5">The sequence shown here is derived from an EMBL/GenBank/DDBJ whole genome shotgun (WGS) entry which is preliminary data.</text>
</comment>
<evidence type="ECO:0000259" key="3">
    <source>
        <dbReference type="PROSITE" id="PS50090"/>
    </source>
</evidence>
<dbReference type="SMART" id="SM00717">
    <property type="entry name" value="SANT"/>
    <property type="match status" value="2"/>
</dbReference>
<keyword evidence="2" id="KW-0539">Nucleus</keyword>
<proteinExistence type="predicted"/>
<keyword evidence="6" id="KW-1185">Reference proteome</keyword>
<dbReference type="InterPro" id="IPR001005">
    <property type="entry name" value="SANT/Myb"/>
</dbReference>
<dbReference type="SUPFAM" id="SSF46689">
    <property type="entry name" value="Homeodomain-like"/>
    <property type="match status" value="1"/>
</dbReference>
<dbReference type="InterPro" id="IPR009057">
    <property type="entry name" value="Homeodomain-like_sf"/>
</dbReference>
<feature type="domain" description="HTH myb-type" evidence="4">
    <location>
        <begin position="60"/>
        <end position="109"/>
    </location>
</feature>
<organism evidence="5 6">
    <name type="scientific">Tanacetum coccineum</name>
    <dbReference type="NCBI Taxonomy" id="301880"/>
    <lineage>
        <taxon>Eukaryota</taxon>
        <taxon>Viridiplantae</taxon>
        <taxon>Streptophyta</taxon>
        <taxon>Embryophyta</taxon>
        <taxon>Tracheophyta</taxon>
        <taxon>Spermatophyta</taxon>
        <taxon>Magnoliopsida</taxon>
        <taxon>eudicotyledons</taxon>
        <taxon>Gunneridae</taxon>
        <taxon>Pentapetalae</taxon>
        <taxon>asterids</taxon>
        <taxon>campanulids</taxon>
        <taxon>Asterales</taxon>
        <taxon>Asteraceae</taxon>
        <taxon>Asteroideae</taxon>
        <taxon>Anthemideae</taxon>
        <taxon>Anthemidinae</taxon>
        <taxon>Tanacetum</taxon>
    </lineage>
</organism>
<dbReference type="PANTHER" id="PTHR45614">
    <property type="entry name" value="MYB PROTEIN-RELATED"/>
    <property type="match status" value="1"/>
</dbReference>